<keyword evidence="1" id="KW-0812">Transmembrane</keyword>
<feature type="transmembrane region" description="Helical" evidence="1">
    <location>
        <begin position="76"/>
        <end position="96"/>
    </location>
</feature>
<feature type="domain" description="PGAP2IP second transmembrane" evidence="2">
    <location>
        <begin position="35"/>
        <end position="84"/>
    </location>
</feature>
<comment type="caution">
    <text evidence="4">The sequence shown here is derived from an EMBL/GenBank/DDBJ whole genome shotgun (WGS) entry which is preliminary data.</text>
</comment>
<dbReference type="AlphaFoldDB" id="A0A816BLS1"/>
<accession>A0A816BLS1</accession>
<evidence type="ECO:0000256" key="1">
    <source>
        <dbReference type="SAM" id="Phobius"/>
    </source>
</evidence>
<keyword evidence="5" id="KW-1185">Reference proteome</keyword>
<dbReference type="InterPro" id="IPR053911">
    <property type="entry name" value="PGAP2IP_TM_2nd"/>
</dbReference>
<evidence type="ECO:0000313" key="4">
    <source>
        <dbReference type="EMBL" id="CAF1610998.1"/>
    </source>
</evidence>
<proteinExistence type="predicted"/>
<sequence length="127" mass="13971">MCQLLPSISFYLSSTKSTLGINPLRSASCENILQPNWLLVAIGFASLLFNLQWVFGDLSVVSRWASNGFPNQPLDPIPYGAFALSIFIGSILSLLFDKIARALSAHIVFIATFPYIIQVIYAVWTSA</sequence>
<dbReference type="EMBL" id="CAJNOL010005868">
    <property type="protein sequence ID" value="CAF1610998.1"/>
    <property type="molecule type" value="Genomic_DNA"/>
</dbReference>
<gene>
    <name evidence="4" type="ORF">JXQ802_LOCUS49390</name>
    <name evidence="3" type="ORF">PYM288_LOCUS33292</name>
</gene>
<evidence type="ECO:0000313" key="5">
    <source>
        <dbReference type="Proteomes" id="UP000663870"/>
    </source>
</evidence>
<keyword evidence="1" id="KW-0472">Membrane</keyword>
<dbReference type="Proteomes" id="UP000663854">
    <property type="component" value="Unassembled WGS sequence"/>
</dbReference>
<dbReference type="Pfam" id="PF23021">
    <property type="entry name" value="6TM_2nd_PGAP2IP"/>
    <property type="match status" value="1"/>
</dbReference>
<feature type="transmembrane region" description="Helical" evidence="1">
    <location>
        <begin position="103"/>
        <end position="124"/>
    </location>
</feature>
<organism evidence="4 5">
    <name type="scientific">Rotaria sordida</name>
    <dbReference type="NCBI Taxonomy" id="392033"/>
    <lineage>
        <taxon>Eukaryota</taxon>
        <taxon>Metazoa</taxon>
        <taxon>Spiralia</taxon>
        <taxon>Gnathifera</taxon>
        <taxon>Rotifera</taxon>
        <taxon>Eurotatoria</taxon>
        <taxon>Bdelloidea</taxon>
        <taxon>Philodinida</taxon>
        <taxon>Philodinidae</taxon>
        <taxon>Rotaria</taxon>
    </lineage>
</organism>
<protein>
    <recommendedName>
        <fullName evidence="2">PGAP2IP second transmembrane domain-containing protein</fullName>
    </recommendedName>
</protein>
<feature type="transmembrane region" description="Helical" evidence="1">
    <location>
        <begin position="37"/>
        <end position="56"/>
    </location>
</feature>
<dbReference type="Proteomes" id="UP000663870">
    <property type="component" value="Unassembled WGS sequence"/>
</dbReference>
<reference evidence="4" key="1">
    <citation type="submission" date="2021-02" db="EMBL/GenBank/DDBJ databases">
        <authorList>
            <person name="Nowell W R."/>
        </authorList>
    </citation>
    <scope>NUCLEOTIDE SEQUENCE</scope>
</reference>
<dbReference type="EMBL" id="CAJNOH010004440">
    <property type="protein sequence ID" value="CAF1369626.1"/>
    <property type="molecule type" value="Genomic_DNA"/>
</dbReference>
<keyword evidence="1" id="KW-1133">Transmembrane helix</keyword>
<evidence type="ECO:0000259" key="2">
    <source>
        <dbReference type="Pfam" id="PF23021"/>
    </source>
</evidence>
<evidence type="ECO:0000313" key="3">
    <source>
        <dbReference type="EMBL" id="CAF1369626.1"/>
    </source>
</evidence>
<name>A0A816BLS1_9BILA</name>